<dbReference type="GO" id="GO:0034040">
    <property type="term" value="F:ATPase-coupled lipid transmembrane transporter activity"/>
    <property type="evidence" value="ECO:0007669"/>
    <property type="project" value="TreeGrafter"/>
</dbReference>
<evidence type="ECO:0000256" key="1">
    <source>
        <dbReference type="ARBA" id="ARBA00004651"/>
    </source>
</evidence>
<dbReference type="Gene3D" id="1.20.1560.10">
    <property type="entry name" value="ABC transporter type 1, transmembrane domain"/>
    <property type="match status" value="1"/>
</dbReference>
<keyword evidence="6 9" id="KW-1133">Transmembrane helix</keyword>
<evidence type="ECO:0000313" key="12">
    <source>
        <dbReference type="EMBL" id="MBC8538748.1"/>
    </source>
</evidence>
<dbReference type="SMART" id="SM00382">
    <property type="entry name" value="AAA"/>
    <property type="match status" value="1"/>
</dbReference>
<dbReference type="InterPro" id="IPR039421">
    <property type="entry name" value="Type_1_exporter"/>
</dbReference>
<dbReference type="Gene3D" id="3.40.50.300">
    <property type="entry name" value="P-loop containing nucleotide triphosphate hydrolases"/>
    <property type="match status" value="1"/>
</dbReference>
<dbReference type="AlphaFoldDB" id="A0A926DH92"/>
<keyword evidence="2" id="KW-0813">Transport</keyword>
<feature type="domain" description="ABC transporter" evidence="10">
    <location>
        <begin position="350"/>
        <end position="586"/>
    </location>
</feature>
<evidence type="ECO:0000256" key="3">
    <source>
        <dbReference type="ARBA" id="ARBA00022692"/>
    </source>
</evidence>
<dbReference type="PANTHER" id="PTHR24221:SF654">
    <property type="entry name" value="ATP-BINDING CASSETTE SUB-FAMILY B MEMBER 6"/>
    <property type="match status" value="1"/>
</dbReference>
<name>A0A926DH92_9FIRM</name>
<dbReference type="PROSITE" id="PS50893">
    <property type="entry name" value="ABC_TRANSPORTER_2"/>
    <property type="match status" value="1"/>
</dbReference>
<sequence length="589" mass="66446">MKNREGFRKILQKLYGLLDAKQKRNFAVIILIMIASAGLSQITPKAIGWLTDDILVQKQIEFLSIIPFLLFILAANVGNEMIKIIRRVLVEDTATKTEKKARGLVIRSLLKAPLSYFKKNMTGNIHGRLNRCLEGTVNLEKLLFMDFAPAIFNSIAAIVVIFMTLPVILALPMLLVIPIGMAIVFRQISTQRGIRVELLETKSAMDGTIVELLNGIEVIRIADSTAVEEKRFDGKSEFLRKKEMKHHKQMAKYDCLKFINEAIFTVLMIGISTYLATRNIITVGSVLTAYLCFAQLIKPLEELHRILDELSECMVLAEDFFRMTDLPSDFSYETVPEKAQKNRRDSAAAIEIRDLTFCYEEGDAILNAIELNIQKGMFLGIAGPSGCGKSSLIKAICRLEKCQGDIFINGRDINSLSRKDISKMIALVPQNPFLIAGTIYENICYGLDREISLPEVEEAARKAYIYEFIESLPDKFETAVSEGGNNLSGGQKQRIAIARIFLRKPEILILDEATSALDNTSEKHIQMEIERMKEEQNMTIISIAHRLTTLKNCDRIIVLHKGNIEQTGRYDDLIQTPGIFSDMYYGRLK</sequence>
<dbReference type="InterPro" id="IPR027417">
    <property type="entry name" value="P-loop_NTPase"/>
</dbReference>
<keyword evidence="8" id="KW-0175">Coiled coil</keyword>
<feature type="transmembrane region" description="Helical" evidence="9">
    <location>
        <begin position="255"/>
        <end position="274"/>
    </location>
</feature>
<dbReference type="SUPFAM" id="SSF52540">
    <property type="entry name" value="P-loop containing nucleoside triphosphate hydrolases"/>
    <property type="match status" value="1"/>
</dbReference>
<feature type="transmembrane region" description="Helical" evidence="9">
    <location>
        <begin position="168"/>
        <end position="185"/>
    </location>
</feature>
<evidence type="ECO:0000256" key="2">
    <source>
        <dbReference type="ARBA" id="ARBA00022448"/>
    </source>
</evidence>
<dbReference type="FunFam" id="3.40.50.300:FF:000604">
    <property type="entry name" value="ABC transporter B family member 28"/>
    <property type="match status" value="1"/>
</dbReference>
<keyword evidence="4" id="KW-0547">Nucleotide-binding</keyword>
<dbReference type="GO" id="GO:0005886">
    <property type="term" value="C:plasma membrane"/>
    <property type="evidence" value="ECO:0007669"/>
    <property type="project" value="UniProtKB-SubCell"/>
</dbReference>
<dbReference type="GO" id="GO:0005737">
    <property type="term" value="C:cytoplasm"/>
    <property type="evidence" value="ECO:0007669"/>
    <property type="project" value="UniProtKB-ARBA"/>
</dbReference>
<comment type="caution">
    <text evidence="12">The sequence shown here is derived from an EMBL/GenBank/DDBJ whole genome shotgun (WGS) entry which is preliminary data.</text>
</comment>
<keyword evidence="5 12" id="KW-0067">ATP-binding</keyword>
<proteinExistence type="predicted"/>
<accession>A0A926DH92</accession>
<evidence type="ECO:0000256" key="5">
    <source>
        <dbReference type="ARBA" id="ARBA00022840"/>
    </source>
</evidence>
<evidence type="ECO:0000256" key="8">
    <source>
        <dbReference type="SAM" id="Coils"/>
    </source>
</evidence>
<gene>
    <name evidence="12" type="ORF">H8693_07345</name>
</gene>
<dbReference type="Pfam" id="PF00664">
    <property type="entry name" value="ABC_membrane"/>
    <property type="match status" value="1"/>
</dbReference>
<dbReference type="SUPFAM" id="SSF90123">
    <property type="entry name" value="ABC transporter transmembrane region"/>
    <property type="match status" value="1"/>
</dbReference>
<reference evidence="12" key="1">
    <citation type="submission" date="2020-08" db="EMBL/GenBank/DDBJ databases">
        <title>Genome public.</title>
        <authorList>
            <person name="Liu C."/>
            <person name="Sun Q."/>
        </authorList>
    </citation>
    <scope>NUCLEOTIDE SEQUENCE</scope>
    <source>
        <strain evidence="12">NSJ-63</strain>
    </source>
</reference>
<feature type="coiled-coil region" evidence="8">
    <location>
        <begin position="510"/>
        <end position="537"/>
    </location>
</feature>
<dbReference type="Pfam" id="PF00005">
    <property type="entry name" value="ABC_tran"/>
    <property type="match status" value="1"/>
</dbReference>
<evidence type="ECO:0000259" key="10">
    <source>
        <dbReference type="PROSITE" id="PS50893"/>
    </source>
</evidence>
<dbReference type="RefSeq" id="WP_249280449.1">
    <property type="nucleotide sequence ID" value="NZ_JACRSS010000003.1"/>
</dbReference>
<comment type="subcellular location">
    <subcellularLocation>
        <location evidence="1">Cell membrane</location>
        <topology evidence="1">Multi-pass membrane protein</topology>
    </subcellularLocation>
</comment>
<evidence type="ECO:0000259" key="11">
    <source>
        <dbReference type="PROSITE" id="PS50929"/>
    </source>
</evidence>
<feature type="transmembrane region" description="Helical" evidence="9">
    <location>
        <begin position="25"/>
        <end position="42"/>
    </location>
</feature>
<dbReference type="InterPro" id="IPR003593">
    <property type="entry name" value="AAA+_ATPase"/>
</dbReference>
<dbReference type="GO" id="GO:0005524">
    <property type="term" value="F:ATP binding"/>
    <property type="evidence" value="ECO:0007669"/>
    <property type="project" value="UniProtKB-KW"/>
</dbReference>
<keyword evidence="7 9" id="KW-0472">Membrane</keyword>
<evidence type="ECO:0000313" key="13">
    <source>
        <dbReference type="Proteomes" id="UP000617951"/>
    </source>
</evidence>
<dbReference type="GO" id="GO:0140359">
    <property type="term" value="F:ABC-type transporter activity"/>
    <property type="evidence" value="ECO:0007669"/>
    <property type="project" value="InterPro"/>
</dbReference>
<evidence type="ECO:0000256" key="6">
    <source>
        <dbReference type="ARBA" id="ARBA00022989"/>
    </source>
</evidence>
<organism evidence="12 13">
    <name type="scientific">Guopingia tenuis</name>
    <dbReference type="NCBI Taxonomy" id="2763656"/>
    <lineage>
        <taxon>Bacteria</taxon>
        <taxon>Bacillati</taxon>
        <taxon>Bacillota</taxon>
        <taxon>Clostridia</taxon>
        <taxon>Christensenellales</taxon>
        <taxon>Christensenellaceae</taxon>
        <taxon>Guopingia</taxon>
    </lineage>
</organism>
<dbReference type="InterPro" id="IPR003439">
    <property type="entry name" value="ABC_transporter-like_ATP-bd"/>
</dbReference>
<dbReference type="GO" id="GO:0016887">
    <property type="term" value="F:ATP hydrolysis activity"/>
    <property type="evidence" value="ECO:0007669"/>
    <property type="project" value="InterPro"/>
</dbReference>
<evidence type="ECO:0000256" key="7">
    <source>
        <dbReference type="ARBA" id="ARBA00023136"/>
    </source>
</evidence>
<feature type="transmembrane region" description="Helical" evidence="9">
    <location>
        <begin position="62"/>
        <end position="79"/>
    </location>
</feature>
<dbReference type="PROSITE" id="PS50929">
    <property type="entry name" value="ABC_TM1F"/>
    <property type="match status" value="1"/>
</dbReference>
<evidence type="ECO:0000256" key="4">
    <source>
        <dbReference type="ARBA" id="ARBA00022741"/>
    </source>
</evidence>
<feature type="transmembrane region" description="Helical" evidence="9">
    <location>
        <begin position="143"/>
        <end position="162"/>
    </location>
</feature>
<keyword evidence="3 9" id="KW-0812">Transmembrane</keyword>
<protein>
    <submittedName>
        <fullName evidence="12">ABC transporter ATP-binding protein</fullName>
    </submittedName>
</protein>
<dbReference type="PROSITE" id="PS00211">
    <property type="entry name" value="ABC_TRANSPORTER_1"/>
    <property type="match status" value="1"/>
</dbReference>
<dbReference type="PANTHER" id="PTHR24221">
    <property type="entry name" value="ATP-BINDING CASSETTE SUB-FAMILY B"/>
    <property type="match status" value="1"/>
</dbReference>
<dbReference type="EMBL" id="JACRSS010000003">
    <property type="protein sequence ID" value="MBC8538748.1"/>
    <property type="molecule type" value="Genomic_DNA"/>
</dbReference>
<dbReference type="CDD" id="cd07346">
    <property type="entry name" value="ABC_6TM_exporters"/>
    <property type="match status" value="1"/>
</dbReference>
<keyword evidence="13" id="KW-1185">Reference proteome</keyword>
<dbReference type="InterPro" id="IPR011527">
    <property type="entry name" value="ABC1_TM_dom"/>
</dbReference>
<dbReference type="Proteomes" id="UP000617951">
    <property type="component" value="Unassembled WGS sequence"/>
</dbReference>
<dbReference type="InterPro" id="IPR017871">
    <property type="entry name" value="ABC_transporter-like_CS"/>
</dbReference>
<feature type="domain" description="ABC transmembrane type-1" evidence="11">
    <location>
        <begin position="27"/>
        <end position="312"/>
    </location>
</feature>
<evidence type="ECO:0000256" key="9">
    <source>
        <dbReference type="SAM" id="Phobius"/>
    </source>
</evidence>
<dbReference type="InterPro" id="IPR036640">
    <property type="entry name" value="ABC1_TM_sf"/>
</dbReference>